<evidence type="ECO:0000313" key="2">
    <source>
        <dbReference type="EMBL" id="EDX74976.1"/>
    </source>
</evidence>
<proteinExistence type="predicted"/>
<dbReference type="AlphaFoldDB" id="B4VTB9"/>
<evidence type="ECO:0000256" key="1">
    <source>
        <dbReference type="SAM" id="Phobius"/>
    </source>
</evidence>
<organism evidence="2 3">
    <name type="scientific">Coleofasciculus chthonoplastes PCC 7420</name>
    <dbReference type="NCBI Taxonomy" id="118168"/>
    <lineage>
        <taxon>Bacteria</taxon>
        <taxon>Bacillati</taxon>
        <taxon>Cyanobacteriota</taxon>
        <taxon>Cyanophyceae</taxon>
        <taxon>Coleofasciculales</taxon>
        <taxon>Coleofasciculaceae</taxon>
        <taxon>Coleofasciculus</taxon>
    </lineage>
</organism>
<keyword evidence="1" id="KW-0812">Transmembrane</keyword>
<feature type="transmembrane region" description="Helical" evidence="1">
    <location>
        <begin position="77"/>
        <end position="103"/>
    </location>
</feature>
<dbReference type="OrthoDB" id="572406at2"/>
<keyword evidence="1" id="KW-0472">Membrane</keyword>
<accession>B4VTB9</accession>
<protein>
    <submittedName>
        <fullName evidence="2">Uncharacterized protein</fullName>
    </submittedName>
</protein>
<dbReference type="STRING" id="118168.MC7420_850"/>
<gene>
    <name evidence="2" type="ORF">MC7420_850</name>
</gene>
<reference evidence="2 3" key="1">
    <citation type="submission" date="2008-07" db="EMBL/GenBank/DDBJ databases">
        <authorList>
            <person name="Tandeau de Marsac N."/>
            <person name="Ferriera S."/>
            <person name="Johnson J."/>
            <person name="Kravitz S."/>
            <person name="Beeson K."/>
            <person name="Sutton G."/>
            <person name="Rogers Y.-H."/>
            <person name="Friedman R."/>
            <person name="Frazier M."/>
            <person name="Venter J.C."/>
        </authorList>
    </citation>
    <scope>NUCLEOTIDE SEQUENCE [LARGE SCALE GENOMIC DNA]</scope>
    <source>
        <strain evidence="2 3">PCC 7420</strain>
    </source>
</reference>
<dbReference type="RefSeq" id="WP_006101796.1">
    <property type="nucleotide sequence ID" value="NZ_DS989851.1"/>
</dbReference>
<dbReference type="HOGENOM" id="CLU_124347_0_0_3"/>
<name>B4VTB9_9CYAN</name>
<evidence type="ECO:0000313" key="3">
    <source>
        <dbReference type="Proteomes" id="UP000003835"/>
    </source>
</evidence>
<feature type="transmembrane region" description="Helical" evidence="1">
    <location>
        <begin position="12"/>
        <end position="33"/>
    </location>
</feature>
<keyword evidence="1" id="KW-1133">Transmembrane helix</keyword>
<feature type="transmembrane region" description="Helical" evidence="1">
    <location>
        <begin position="39"/>
        <end position="56"/>
    </location>
</feature>
<sequence length="151" mass="16737">MLFVKKLPWTSLSILFATHGVFGWLIAASELIADVDRPWVLWLMGAIYILLIDLALTAPLTLIQSVYSSWLKSDTRAFISVIVGAFLAVLILCWINVFIRILVLLSAGALVRLDLQVANFGDWQAFSVLIVFSLVGYKLGIIAHLITSSLF</sequence>
<keyword evidence="3" id="KW-1185">Reference proteome</keyword>
<feature type="transmembrane region" description="Helical" evidence="1">
    <location>
        <begin position="123"/>
        <end position="146"/>
    </location>
</feature>
<dbReference type="eggNOG" id="ENOG5032YR3">
    <property type="taxonomic scope" value="Bacteria"/>
</dbReference>
<dbReference type="Proteomes" id="UP000003835">
    <property type="component" value="Unassembled WGS sequence"/>
</dbReference>
<dbReference type="EMBL" id="DS989851">
    <property type="protein sequence ID" value="EDX74976.1"/>
    <property type="molecule type" value="Genomic_DNA"/>
</dbReference>